<dbReference type="Pfam" id="PF13960">
    <property type="entry name" value="DUF4218"/>
    <property type="match status" value="1"/>
</dbReference>
<dbReference type="PANTHER" id="PTHR48258">
    <property type="entry name" value="DUF4218 DOMAIN-CONTAINING PROTEIN-RELATED"/>
    <property type="match status" value="1"/>
</dbReference>
<evidence type="ECO:0000313" key="3">
    <source>
        <dbReference type="Proteomes" id="UP001289374"/>
    </source>
</evidence>
<dbReference type="EMBL" id="JACGWL010000012">
    <property type="protein sequence ID" value="KAK4390262.1"/>
    <property type="molecule type" value="Genomic_DNA"/>
</dbReference>
<gene>
    <name evidence="2" type="ORF">Sango_2089500</name>
</gene>
<organism evidence="2 3">
    <name type="scientific">Sesamum angolense</name>
    <dbReference type="NCBI Taxonomy" id="2727404"/>
    <lineage>
        <taxon>Eukaryota</taxon>
        <taxon>Viridiplantae</taxon>
        <taxon>Streptophyta</taxon>
        <taxon>Embryophyta</taxon>
        <taxon>Tracheophyta</taxon>
        <taxon>Spermatophyta</taxon>
        <taxon>Magnoliopsida</taxon>
        <taxon>eudicotyledons</taxon>
        <taxon>Gunneridae</taxon>
        <taxon>Pentapetalae</taxon>
        <taxon>asterids</taxon>
        <taxon>lamiids</taxon>
        <taxon>Lamiales</taxon>
        <taxon>Pedaliaceae</taxon>
        <taxon>Sesamum</taxon>
    </lineage>
</organism>
<dbReference type="PANTHER" id="PTHR48258:SF3">
    <property type="entry name" value="FK506-BINDING PROTEIN 4-LIKE ISOFORM X1"/>
    <property type="match status" value="1"/>
</dbReference>
<proteinExistence type="predicted"/>
<evidence type="ECO:0000259" key="1">
    <source>
        <dbReference type="Pfam" id="PF13960"/>
    </source>
</evidence>
<keyword evidence="3" id="KW-1185">Reference proteome</keyword>
<sequence length="164" mass="18802">MLSEHVWSSLTEVSLLFQSICSTTLDVRKLHELENSVAIILCNFEKIFSSIFFDSIEHLIVHRPYEAHVGGPVQYRWMYPFERFLHELKTKVKNKAHVELPLSRHTLSRKSVCLRHSTLSRTCNPNEACLEEMMSARAVMTDFKSIFNYPGRASGAAKKDGSVD</sequence>
<reference evidence="2" key="1">
    <citation type="submission" date="2020-06" db="EMBL/GenBank/DDBJ databases">
        <authorList>
            <person name="Li T."/>
            <person name="Hu X."/>
            <person name="Zhang T."/>
            <person name="Song X."/>
            <person name="Zhang H."/>
            <person name="Dai N."/>
            <person name="Sheng W."/>
            <person name="Hou X."/>
            <person name="Wei L."/>
        </authorList>
    </citation>
    <scope>NUCLEOTIDE SEQUENCE</scope>
    <source>
        <strain evidence="2">K16</strain>
        <tissue evidence="2">Leaf</tissue>
    </source>
</reference>
<dbReference type="InterPro" id="IPR025452">
    <property type="entry name" value="DUF4218"/>
</dbReference>
<dbReference type="Proteomes" id="UP001289374">
    <property type="component" value="Unassembled WGS sequence"/>
</dbReference>
<evidence type="ECO:0000313" key="2">
    <source>
        <dbReference type="EMBL" id="KAK4390262.1"/>
    </source>
</evidence>
<name>A0AAE1WBB3_9LAMI</name>
<reference evidence="2" key="2">
    <citation type="journal article" date="2024" name="Plant">
        <title>Genomic evolution and insights into agronomic trait innovations of Sesamum species.</title>
        <authorList>
            <person name="Miao H."/>
            <person name="Wang L."/>
            <person name="Qu L."/>
            <person name="Liu H."/>
            <person name="Sun Y."/>
            <person name="Le M."/>
            <person name="Wang Q."/>
            <person name="Wei S."/>
            <person name="Zheng Y."/>
            <person name="Lin W."/>
            <person name="Duan Y."/>
            <person name="Cao H."/>
            <person name="Xiong S."/>
            <person name="Wang X."/>
            <person name="Wei L."/>
            <person name="Li C."/>
            <person name="Ma Q."/>
            <person name="Ju M."/>
            <person name="Zhao R."/>
            <person name="Li G."/>
            <person name="Mu C."/>
            <person name="Tian Q."/>
            <person name="Mei H."/>
            <person name="Zhang T."/>
            <person name="Gao T."/>
            <person name="Zhang H."/>
        </authorList>
    </citation>
    <scope>NUCLEOTIDE SEQUENCE</scope>
    <source>
        <strain evidence="2">K16</strain>
    </source>
</reference>
<comment type="caution">
    <text evidence="2">The sequence shown here is derived from an EMBL/GenBank/DDBJ whole genome shotgun (WGS) entry which is preliminary data.</text>
</comment>
<feature type="domain" description="DUF4218" evidence="1">
    <location>
        <begin position="20"/>
        <end position="111"/>
    </location>
</feature>
<accession>A0AAE1WBB3</accession>
<protein>
    <recommendedName>
        <fullName evidence="1">DUF4218 domain-containing protein</fullName>
    </recommendedName>
</protein>
<dbReference type="AlphaFoldDB" id="A0AAE1WBB3"/>